<dbReference type="GO" id="GO:1990429">
    <property type="term" value="C:peroxisomal importomer complex"/>
    <property type="evidence" value="ECO:0007669"/>
    <property type="project" value="TreeGrafter"/>
</dbReference>
<evidence type="ECO:0000256" key="8">
    <source>
        <dbReference type="ARBA" id="ARBA00023136"/>
    </source>
</evidence>
<dbReference type="SMART" id="SM00326">
    <property type="entry name" value="SH3"/>
    <property type="match status" value="1"/>
</dbReference>
<dbReference type="OrthoDB" id="10037838at2759"/>
<feature type="transmembrane region" description="Helical" evidence="15">
    <location>
        <begin position="281"/>
        <end position="300"/>
    </location>
</feature>
<dbReference type="InterPro" id="IPR007223">
    <property type="entry name" value="Peroxin-13_N"/>
</dbReference>
<evidence type="ECO:0000256" key="13">
    <source>
        <dbReference type="PROSITE-ProRule" id="PRU00192"/>
    </source>
</evidence>
<name>A0A8H7VFK4_9FUNG</name>
<dbReference type="Pfam" id="PF04088">
    <property type="entry name" value="Peroxin-13_N"/>
    <property type="match status" value="1"/>
</dbReference>
<keyword evidence="4 15" id="KW-0812">Transmembrane</keyword>
<comment type="caution">
    <text evidence="17">The sequence shown here is derived from an EMBL/GenBank/DDBJ whole genome shotgun (WGS) entry which is preliminary data.</text>
</comment>
<evidence type="ECO:0000256" key="3">
    <source>
        <dbReference type="ARBA" id="ARBA00022448"/>
    </source>
</evidence>
<evidence type="ECO:0000256" key="7">
    <source>
        <dbReference type="ARBA" id="ARBA00023010"/>
    </source>
</evidence>
<keyword evidence="6 15" id="KW-1133">Transmembrane helix</keyword>
<evidence type="ECO:0000313" key="17">
    <source>
        <dbReference type="EMBL" id="KAG2218675.1"/>
    </source>
</evidence>
<evidence type="ECO:0000256" key="9">
    <source>
        <dbReference type="ARBA" id="ARBA00023140"/>
    </source>
</evidence>
<feature type="compositionally biased region" description="Low complexity" evidence="14">
    <location>
        <begin position="11"/>
        <end position="31"/>
    </location>
</feature>
<keyword evidence="7" id="KW-0811">Translocation</keyword>
<evidence type="ECO:0000256" key="4">
    <source>
        <dbReference type="ARBA" id="ARBA00022692"/>
    </source>
</evidence>
<keyword evidence="9" id="KW-0576">Peroxisome</keyword>
<keyword evidence="3" id="KW-0813">Transport</keyword>
<dbReference type="PROSITE" id="PS50002">
    <property type="entry name" value="SH3"/>
    <property type="match status" value="1"/>
</dbReference>
<dbReference type="Proteomes" id="UP000646827">
    <property type="component" value="Unassembled WGS sequence"/>
</dbReference>
<evidence type="ECO:0000256" key="11">
    <source>
        <dbReference type="ARBA" id="ARBA00034535"/>
    </source>
</evidence>
<feature type="domain" description="SH3" evidence="16">
    <location>
        <begin position="316"/>
        <end position="382"/>
    </location>
</feature>
<evidence type="ECO:0000256" key="15">
    <source>
        <dbReference type="SAM" id="Phobius"/>
    </source>
</evidence>
<keyword evidence="2 13" id="KW-0728">SH3 domain</keyword>
<evidence type="ECO:0000259" key="16">
    <source>
        <dbReference type="PROSITE" id="PS50002"/>
    </source>
</evidence>
<dbReference type="InterPro" id="IPR036028">
    <property type="entry name" value="SH3-like_dom_sf"/>
</dbReference>
<feature type="compositionally biased region" description="Polar residues" evidence="14">
    <location>
        <begin position="32"/>
        <end position="45"/>
    </location>
</feature>
<dbReference type="Gene3D" id="2.30.30.40">
    <property type="entry name" value="SH3 Domains"/>
    <property type="match status" value="1"/>
</dbReference>
<sequence length="389" mass="41825">MPESPPKPWEQAQGTSSATSALSSTTQAITSPSTATNAISSNMNDAPTVPGRPSTMSGTAGYGGMGGTTGYGGLGSSYGSGYGGYSTSGYGSSYGGYGGMNRFGSSMYGSSYGGYGGYGSSMYGGGYGGYGSSMYGGGYNRFGGGMYGAGGAGDEFSMQQRMESSTRATFDVIQQIVGAFGGFAQMLDSTFMATYSSFMAMVGVAEQFGNLQSYLGNLFSIYAWIRWFKRLFYRLRGKEIPPELLEPTPPEQQQGEEGQQLQLEGSEGDQQRQQTKPKRRSILYILALFVGLPYAVYKLVMAAREYHQRRMITMHGGGELATAMYDFIAEGPMEINLRQGDQIHILSKVDPTTGHPSDWWQGRLPNGATGIFPANYVTVQPHDFSRKMR</sequence>
<dbReference type="PRINTS" id="PR00452">
    <property type="entry name" value="SH3DOMAIN"/>
</dbReference>
<organism evidence="17 18">
    <name type="scientific">Circinella minor</name>
    <dbReference type="NCBI Taxonomy" id="1195481"/>
    <lineage>
        <taxon>Eukaryota</taxon>
        <taxon>Fungi</taxon>
        <taxon>Fungi incertae sedis</taxon>
        <taxon>Mucoromycota</taxon>
        <taxon>Mucoromycotina</taxon>
        <taxon>Mucoromycetes</taxon>
        <taxon>Mucorales</taxon>
        <taxon>Lichtheimiaceae</taxon>
        <taxon>Circinella</taxon>
    </lineage>
</organism>
<evidence type="ECO:0000256" key="14">
    <source>
        <dbReference type="SAM" id="MobiDB-lite"/>
    </source>
</evidence>
<dbReference type="InterPro" id="IPR001452">
    <property type="entry name" value="SH3_domain"/>
</dbReference>
<dbReference type="SUPFAM" id="SSF50044">
    <property type="entry name" value="SH3-domain"/>
    <property type="match status" value="1"/>
</dbReference>
<dbReference type="PANTHER" id="PTHR19332">
    <property type="entry name" value="PEROXISOMAL MEMBRANE PROTEIN PEX13"/>
    <property type="match status" value="1"/>
</dbReference>
<accession>A0A8H7VFK4</accession>
<feature type="compositionally biased region" description="Low complexity" evidence="14">
    <location>
        <begin position="243"/>
        <end position="265"/>
    </location>
</feature>
<protein>
    <recommendedName>
        <fullName evidence="11">Peroxisomal membrane protein PEX13</fullName>
    </recommendedName>
    <alternativeName>
        <fullName evidence="10">Peroxin-13</fullName>
    </alternativeName>
</protein>
<evidence type="ECO:0000256" key="1">
    <source>
        <dbReference type="ARBA" id="ARBA00006033"/>
    </source>
</evidence>
<evidence type="ECO:0000256" key="12">
    <source>
        <dbReference type="ARBA" id="ARBA00046271"/>
    </source>
</evidence>
<comment type="subcellular location">
    <subcellularLocation>
        <location evidence="12">Peroxisome membrane</location>
    </subcellularLocation>
</comment>
<dbReference type="Pfam" id="PF00018">
    <property type="entry name" value="SH3_1"/>
    <property type="match status" value="1"/>
</dbReference>
<reference evidence="17 18" key="1">
    <citation type="submission" date="2020-12" db="EMBL/GenBank/DDBJ databases">
        <title>Metabolic potential, ecology and presence of endohyphal bacteria is reflected in genomic diversity of Mucoromycotina.</title>
        <authorList>
            <person name="Muszewska A."/>
            <person name="Okrasinska A."/>
            <person name="Steczkiewicz K."/>
            <person name="Drgas O."/>
            <person name="Orlowska M."/>
            <person name="Perlinska-Lenart U."/>
            <person name="Aleksandrzak-Piekarczyk T."/>
            <person name="Szatraj K."/>
            <person name="Zielenkiewicz U."/>
            <person name="Pilsyk S."/>
            <person name="Malc E."/>
            <person name="Mieczkowski P."/>
            <person name="Kruszewska J.S."/>
            <person name="Biernat P."/>
            <person name="Pawlowska J."/>
        </authorList>
    </citation>
    <scope>NUCLEOTIDE SEQUENCE [LARGE SCALE GENOMIC DNA]</scope>
    <source>
        <strain evidence="17 18">CBS 142.35</strain>
    </source>
</reference>
<dbReference type="InterPro" id="IPR035463">
    <property type="entry name" value="Pex13"/>
</dbReference>
<proteinExistence type="inferred from homology"/>
<dbReference type="GO" id="GO:0016560">
    <property type="term" value="P:protein import into peroxisome matrix, docking"/>
    <property type="evidence" value="ECO:0007669"/>
    <property type="project" value="InterPro"/>
</dbReference>
<keyword evidence="8 15" id="KW-0472">Membrane</keyword>
<keyword evidence="5" id="KW-0653">Protein transport</keyword>
<gene>
    <name evidence="17" type="ORF">INT45_013341</name>
</gene>
<dbReference type="GO" id="GO:0005778">
    <property type="term" value="C:peroxisomal membrane"/>
    <property type="evidence" value="ECO:0007669"/>
    <property type="project" value="UniProtKB-SubCell"/>
</dbReference>
<feature type="region of interest" description="Disordered" evidence="14">
    <location>
        <begin position="243"/>
        <end position="275"/>
    </location>
</feature>
<dbReference type="AlphaFoldDB" id="A0A8H7VFK4"/>
<evidence type="ECO:0000256" key="5">
    <source>
        <dbReference type="ARBA" id="ARBA00022927"/>
    </source>
</evidence>
<dbReference type="EMBL" id="JAEPRB010000216">
    <property type="protein sequence ID" value="KAG2218675.1"/>
    <property type="molecule type" value="Genomic_DNA"/>
</dbReference>
<evidence type="ECO:0000313" key="18">
    <source>
        <dbReference type="Proteomes" id="UP000646827"/>
    </source>
</evidence>
<comment type="similarity">
    <text evidence="1">Belongs to the peroxin-13 family.</text>
</comment>
<evidence type="ECO:0000256" key="10">
    <source>
        <dbReference type="ARBA" id="ARBA00029693"/>
    </source>
</evidence>
<dbReference type="PANTHER" id="PTHR19332:SF1">
    <property type="entry name" value="PEROXISOMAL MEMBRANE PROTEIN PEX13"/>
    <property type="match status" value="1"/>
</dbReference>
<keyword evidence="18" id="KW-1185">Reference proteome</keyword>
<evidence type="ECO:0000256" key="6">
    <source>
        <dbReference type="ARBA" id="ARBA00022989"/>
    </source>
</evidence>
<evidence type="ECO:0000256" key="2">
    <source>
        <dbReference type="ARBA" id="ARBA00022443"/>
    </source>
</evidence>
<feature type="region of interest" description="Disordered" evidence="14">
    <location>
        <begin position="1"/>
        <end position="57"/>
    </location>
</feature>